<dbReference type="EMBL" id="FTOA01000002">
    <property type="protein sequence ID" value="SIS56003.1"/>
    <property type="molecule type" value="Genomic_DNA"/>
</dbReference>
<comment type="similarity">
    <text evidence="1">Belongs to the 3-oxoacid CoA-transferase subunit B family.</text>
</comment>
<organism evidence="3 4">
    <name type="scientific">Insolitispirillum peregrinum</name>
    <dbReference type="NCBI Taxonomy" id="80876"/>
    <lineage>
        <taxon>Bacteria</taxon>
        <taxon>Pseudomonadati</taxon>
        <taxon>Pseudomonadota</taxon>
        <taxon>Alphaproteobacteria</taxon>
        <taxon>Rhodospirillales</taxon>
        <taxon>Novispirillaceae</taxon>
        <taxon>Insolitispirillum</taxon>
    </lineage>
</organism>
<dbReference type="PROSITE" id="PS01274">
    <property type="entry name" value="COA_TRANSF_2"/>
    <property type="match status" value="1"/>
</dbReference>
<accession>A0A1N7K329</accession>
<dbReference type="PANTHER" id="PTHR13707">
    <property type="entry name" value="KETOACID-COENZYME A TRANSFERASE"/>
    <property type="match status" value="1"/>
</dbReference>
<sequence>MTSLKDRIARRCAQELHAGQVVNLGLGIPTLVANHLSPDAAVIFHSENGVFGFGPKPDYHHADSDFTNAGCEPITLPAGAALMDLATSLGAMRNGYIDVTILGALEVDAAGNIANWATRRAGRWWPGIGGAMDLCYGTPTVIAALQHTDTHGRPKVRHRCTLPLTGAGCVKLIVTELAVFDVLPGGGLFLRDLQEGATLEQVRNSTEADFTVAETVLAGNTVAECV</sequence>
<evidence type="ECO:0000256" key="2">
    <source>
        <dbReference type="ARBA" id="ARBA00022679"/>
    </source>
</evidence>
<dbReference type="AlphaFoldDB" id="A0A1N7K329"/>
<gene>
    <name evidence="3" type="ORF">SAMN05421779_102585</name>
</gene>
<dbReference type="STRING" id="80876.SAMN05421779_102585"/>
<dbReference type="SUPFAM" id="SSF100950">
    <property type="entry name" value="NagB/RpiA/CoA transferase-like"/>
    <property type="match status" value="1"/>
</dbReference>
<evidence type="ECO:0000313" key="4">
    <source>
        <dbReference type="Proteomes" id="UP000185678"/>
    </source>
</evidence>
<keyword evidence="2 3" id="KW-0808">Transferase</keyword>
<dbReference type="Pfam" id="PF01144">
    <property type="entry name" value="CoA_trans"/>
    <property type="match status" value="1"/>
</dbReference>
<dbReference type="SMART" id="SM00882">
    <property type="entry name" value="CoA_trans"/>
    <property type="match status" value="1"/>
</dbReference>
<reference evidence="3 4" key="1">
    <citation type="submission" date="2017-01" db="EMBL/GenBank/DDBJ databases">
        <authorList>
            <person name="Mah S.A."/>
            <person name="Swanson W.J."/>
            <person name="Moy G.W."/>
            <person name="Vacquier V.D."/>
        </authorList>
    </citation>
    <scope>NUCLEOTIDE SEQUENCE [LARGE SCALE GENOMIC DNA]</scope>
    <source>
        <strain evidence="3 4">DSM 11589</strain>
    </source>
</reference>
<dbReference type="InterPro" id="IPR037171">
    <property type="entry name" value="NagB/RpiA_transferase-like"/>
</dbReference>
<dbReference type="GO" id="GO:0008410">
    <property type="term" value="F:CoA-transferase activity"/>
    <property type="evidence" value="ECO:0007669"/>
    <property type="project" value="InterPro"/>
</dbReference>
<dbReference type="InterPro" id="IPR004164">
    <property type="entry name" value="CoA_transf_AS"/>
</dbReference>
<dbReference type="NCBIfam" id="TIGR02428">
    <property type="entry name" value="pcaJ_scoB_fam"/>
    <property type="match status" value="1"/>
</dbReference>
<protein>
    <submittedName>
        <fullName evidence="3">3-oxoacid CoA-transferase subunit B</fullName>
    </submittedName>
</protein>
<evidence type="ECO:0000313" key="3">
    <source>
        <dbReference type="EMBL" id="SIS56003.1"/>
    </source>
</evidence>
<dbReference type="Gene3D" id="3.40.1080.10">
    <property type="entry name" value="Glutaconate Coenzyme A-transferase"/>
    <property type="match status" value="1"/>
</dbReference>
<dbReference type="Proteomes" id="UP000185678">
    <property type="component" value="Unassembled WGS sequence"/>
</dbReference>
<evidence type="ECO:0000256" key="1">
    <source>
        <dbReference type="ARBA" id="ARBA00007047"/>
    </source>
</evidence>
<dbReference type="InterPro" id="IPR012791">
    <property type="entry name" value="3-oxoacid_CoA-transf_B"/>
</dbReference>
<keyword evidence="4" id="KW-1185">Reference proteome</keyword>
<dbReference type="OrthoDB" id="9778604at2"/>
<dbReference type="PANTHER" id="PTHR13707:SF57">
    <property type="entry name" value="SUCCINYL-COA:3-KETOACID COENZYME A TRANSFERASE SUBUNIT B-RELATED"/>
    <property type="match status" value="1"/>
</dbReference>
<dbReference type="RefSeq" id="WP_076399426.1">
    <property type="nucleotide sequence ID" value="NZ_FTOA01000002.1"/>
</dbReference>
<dbReference type="InterPro" id="IPR004165">
    <property type="entry name" value="CoA_trans_fam_I"/>
</dbReference>
<name>A0A1N7K329_9PROT</name>
<proteinExistence type="inferred from homology"/>